<proteinExistence type="predicted"/>
<dbReference type="Proteomes" id="UP000038045">
    <property type="component" value="Unplaced"/>
</dbReference>
<dbReference type="WBParaSite" id="PTRK_0000658450.1">
    <property type="protein sequence ID" value="PTRK_0000658450.1"/>
    <property type="gene ID" value="PTRK_0000658450"/>
</dbReference>
<name>A0A0N4ZFQ5_PARTI</name>
<sequence length="44" mass="5498">MGRNYYYQIIKYLIHNLNKFLKHIVLLNLIFDNKSFSTYFCFFI</sequence>
<evidence type="ECO:0000313" key="1">
    <source>
        <dbReference type="Proteomes" id="UP000038045"/>
    </source>
</evidence>
<dbReference type="AlphaFoldDB" id="A0A0N4ZFQ5"/>
<protein>
    <submittedName>
        <fullName evidence="2">Uncharacterized protein</fullName>
    </submittedName>
</protein>
<accession>A0A0N4ZFQ5</accession>
<organism evidence="1 2">
    <name type="scientific">Parastrongyloides trichosuri</name>
    <name type="common">Possum-specific nematode worm</name>
    <dbReference type="NCBI Taxonomy" id="131310"/>
    <lineage>
        <taxon>Eukaryota</taxon>
        <taxon>Metazoa</taxon>
        <taxon>Ecdysozoa</taxon>
        <taxon>Nematoda</taxon>
        <taxon>Chromadorea</taxon>
        <taxon>Rhabditida</taxon>
        <taxon>Tylenchina</taxon>
        <taxon>Panagrolaimomorpha</taxon>
        <taxon>Strongyloidoidea</taxon>
        <taxon>Strongyloididae</taxon>
        <taxon>Parastrongyloides</taxon>
    </lineage>
</organism>
<keyword evidence="1" id="KW-1185">Reference proteome</keyword>
<evidence type="ECO:0000313" key="2">
    <source>
        <dbReference type="WBParaSite" id="PTRK_0000658450.1"/>
    </source>
</evidence>
<reference evidence="2" key="1">
    <citation type="submission" date="2017-02" db="UniProtKB">
        <authorList>
            <consortium name="WormBaseParasite"/>
        </authorList>
    </citation>
    <scope>IDENTIFICATION</scope>
</reference>